<evidence type="ECO:0008006" key="4">
    <source>
        <dbReference type="Google" id="ProtNLM"/>
    </source>
</evidence>
<reference evidence="3" key="1">
    <citation type="submission" date="2023-09" db="EMBL/GenBank/DDBJ databases">
        <authorList>
            <person name="Li S."/>
            <person name="Li X."/>
            <person name="Zhang C."/>
            <person name="Zhao Z."/>
        </authorList>
    </citation>
    <scope>NUCLEOTIDE SEQUENCE [LARGE SCALE GENOMIC DNA]</scope>
    <source>
        <strain evidence="3">SQ345</strain>
    </source>
</reference>
<dbReference type="Proteomes" id="UP001248581">
    <property type="component" value="Chromosome"/>
</dbReference>
<evidence type="ECO:0000313" key="3">
    <source>
        <dbReference type="Proteomes" id="UP001248581"/>
    </source>
</evidence>
<organism evidence="2 3">
    <name type="scientific">Thalassotalea nanhaiensis</name>
    <dbReference type="NCBI Taxonomy" id="3065648"/>
    <lineage>
        <taxon>Bacteria</taxon>
        <taxon>Pseudomonadati</taxon>
        <taxon>Pseudomonadota</taxon>
        <taxon>Gammaproteobacteria</taxon>
        <taxon>Alteromonadales</taxon>
        <taxon>Colwelliaceae</taxon>
        <taxon>Thalassotalea</taxon>
    </lineage>
</organism>
<evidence type="ECO:0000256" key="1">
    <source>
        <dbReference type="SAM" id="SignalP"/>
    </source>
</evidence>
<proteinExistence type="predicted"/>
<keyword evidence="3" id="KW-1185">Reference proteome</keyword>
<protein>
    <recommendedName>
        <fullName evidence="4">Transporter</fullName>
    </recommendedName>
</protein>
<sequence>MKLVRKISAIALTAVLASAPALASDKKSADEMAKELANPNNPNATLNFKYQYQEMKTGQANQTIVFQPAMPFTLDNGDMMFFRPAIPLMVDLHTGIDSNGNWESETGLGDISFDLMYGGATKTGMIWGAGALTSLPTGDKDLGMGETTAFGPEFIVAQLGKTSVLGVHSSHVWDVSGDIDVSRTNTKVIAVYLPGGGYNIGTSPDIAYDHVADQWTIPVNLSVGKTVMLNDRAWKFSVGLNYYVEHDEEFGPDWMIEFTVGPVVENVMNNWF</sequence>
<name>A0ABY9TH24_9GAMM</name>
<dbReference type="RefSeq" id="WP_348386338.1">
    <property type="nucleotide sequence ID" value="NZ_CP134146.1"/>
</dbReference>
<accession>A0ABY9TH24</accession>
<feature type="signal peptide" evidence="1">
    <location>
        <begin position="1"/>
        <end position="23"/>
    </location>
</feature>
<keyword evidence="1" id="KW-0732">Signal</keyword>
<feature type="chain" id="PRO_5046370022" description="Transporter" evidence="1">
    <location>
        <begin position="24"/>
        <end position="272"/>
    </location>
</feature>
<gene>
    <name evidence="2" type="ORF">RI845_11655</name>
</gene>
<evidence type="ECO:0000313" key="2">
    <source>
        <dbReference type="EMBL" id="WNC67174.1"/>
    </source>
</evidence>
<dbReference type="EMBL" id="CP134146">
    <property type="protein sequence ID" value="WNC67174.1"/>
    <property type="molecule type" value="Genomic_DNA"/>
</dbReference>